<feature type="transmembrane region" description="Helical" evidence="2">
    <location>
        <begin position="167"/>
        <end position="186"/>
    </location>
</feature>
<feature type="compositionally biased region" description="Polar residues" evidence="1">
    <location>
        <begin position="47"/>
        <end position="58"/>
    </location>
</feature>
<keyword evidence="2" id="KW-1133">Transmembrane helix</keyword>
<dbReference type="EMBL" id="MN738835">
    <property type="protein sequence ID" value="QHT38833.1"/>
    <property type="molecule type" value="Genomic_DNA"/>
</dbReference>
<proteinExistence type="predicted"/>
<feature type="compositionally biased region" description="Basic residues" evidence="1">
    <location>
        <begin position="319"/>
        <end position="333"/>
    </location>
</feature>
<evidence type="ECO:0008006" key="4">
    <source>
        <dbReference type="Google" id="ProtNLM"/>
    </source>
</evidence>
<feature type="region of interest" description="Disordered" evidence="1">
    <location>
        <begin position="318"/>
        <end position="358"/>
    </location>
</feature>
<organism evidence="3">
    <name type="scientific">viral metagenome</name>
    <dbReference type="NCBI Taxonomy" id="1070528"/>
    <lineage>
        <taxon>unclassified sequences</taxon>
        <taxon>metagenomes</taxon>
        <taxon>organismal metagenomes</taxon>
    </lineage>
</organism>
<name>A0A6C0FDZ8_9ZZZZ</name>
<evidence type="ECO:0000256" key="1">
    <source>
        <dbReference type="SAM" id="MobiDB-lite"/>
    </source>
</evidence>
<feature type="compositionally biased region" description="Acidic residues" evidence="1">
    <location>
        <begin position="346"/>
        <end position="358"/>
    </location>
</feature>
<accession>A0A6C0FDZ8</accession>
<reference evidence="3" key="1">
    <citation type="journal article" date="2020" name="Nature">
        <title>Giant virus diversity and host interactions through global metagenomics.</title>
        <authorList>
            <person name="Schulz F."/>
            <person name="Roux S."/>
            <person name="Paez-Espino D."/>
            <person name="Jungbluth S."/>
            <person name="Walsh D.A."/>
            <person name="Denef V.J."/>
            <person name="McMahon K.D."/>
            <person name="Konstantinidis K.T."/>
            <person name="Eloe-Fadrosh E.A."/>
            <person name="Kyrpides N.C."/>
            <person name="Woyke T."/>
        </authorList>
    </citation>
    <scope>NUCLEOTIDE SEQUENCE</scope>
    <source>
        <strain evidence="3">GVMAG-S-ERX556106-38</strain>
    </source>
</reference>
<keyword evidence="2" id="KW-0812">Transmembrane</keyword>
<feature type="compositionally biased region" description="Low complexity" evidence="1">
    <location>
        <begin position="11"/>
        <end position="20"/>
    </location>
</feature>
<feature type="compositionally biased region" description="Polar residues" evidence="1">
    <location>
        <begin position="74"/>
        <end position="83"/>
    </location>
</feature>
<evidence type="ECO:0000313" key="3">
    <source>
        <dbReference type="EMBL" id="QHT38833.1"/>
    </source>
</evidence>
<feature type="compositionally biased region" description="Polar residues" evidence="1">
    <location>
        <begin position="1"/>
        <end position="10"/>
    </location>
</feature>
<evidence type="ECO:0000256" key="2">
    <source>
        <dbReference type="SAM" id="Phobius"/>
    </source>
</evidence>
<sequence>MTGSDISGVTQENNEQSASQEEPRITLDISGISHPETSPVDSIPKVSDSTNRMSTTALLASGNLPPNKPDGTDSLASLNSSSRGKIPPKSTKWLEQPEYILFSNEIKNIKKSNMIILKECKEAKRLLDLKYGDLTAIINRIQTSVIILSTIAGFFNATKVQFGLQDQIISVMSIVVSTYVSLVLSVSKYFKYDESKENIQTLREKYSMLHNQIEHRMDVLGPWNDPNLWKFADPVLKLQEWDQIKQNMEVEYNDIINTKQKLTTEFEITMDTKSRNAYHINNRKLTYDNRVKLFEWAQKEMDLDDKIDDVYIEHDKKKAEKVKKNGHVKRRHSLQSEHEKMTDNWDEHDEDSDGDSRV</sequence>
<protein>
    <recommendedName>
        <fullName evidence="4">SMODS and SLOG-associating 2TM effector domain-containing protein</fullName>
    </recommendedName>
</protein>
<feature type="transmembrane region" description="Helical" evidence="2">
    <location>
        <begin position="134"/>
        <end position="155"/>
    </location>
</feature>
<feature type="region of interest" description="Disordered" evidence="1">
    <location>
        <begin position="1"/>
        <end position="89"/>
    </location>
</feature>
<keyword evidence="2" id="KW-0472">Membrane</keyword>
<dbReference type="AlphaFoldDB" id="A0A6C0FDZ8"/>
<feature type="compositionally biased region" description="Basic and acidic residues" evidence="1">
    <location>
        <begin position="334"/>
        <end position="345"/>
    </location>
</feature>